<evidence type="ECO:0000256" key="3">
    <source>
        <dbReference type="ARBA" id="ARBA00022679"/>
    </source>
</evidence>
<keyword evidence="5" id="KW-0418">Kinase</keyword>
<dbReference type="FunFam" id="3.30.420.40:FF:000273">
    <property type="entry name" value="Pantothenate kinase 2"/>
    <property type="match status" value="1"/>
</dbReference>
<sequence>MDLGVGELGTPGNSKPHQPSGQISHLALDIGGSLIKLVYFSTSDDVDDETGRSATESLSVYNGCQHLEASPIDKAVIKATGGGAYKYADLFQEKLGICLDKEDEMDCLVAGANFLLKGIHQEAFTYMDGQKEFVQIDHNDLYPYLLVNIGSGVSMLKVDGDGKFERVSGTNVGGGTFWGLGRLLTNCKSFDELLELSHKGNNRVIDMLVGDIYGGMDYSKIGLSSTTIASSFGKAISDSKELADYRPEDIARSLLRMISNNIGQISYLNALRFGLKRIFFGGFFIRGHAYTMDTIAVAVHFWSKGEAKAMFLRHEGFLGASGAFMSYGKCGLDDLMVQLIQQFPFTASPAGDT</sequence>
<evidence type="ECO:0000256" key="2">
    <source>
        <dbReference type="ARBA" id="ARBA00012102"/>
    </source>
</evidence>
<evidence type="ECO:0000313" key="11">
    <source>
        <dbReference type="Proteomes" id="UP000619265"/>
    </source>
</evidence>
<evidence type="ECO:0000256" key="1">
    <source>
        <dbReference type="ARBA" id="ARBA00005225"/>
    </source>
</evidence>
<dbReference type="AlphaFoldDB" id="A0A833WXI4"/>
<evidence type="ECO:0000256" key="9">
    <source>
        <dbReference type="SAM" id="MobiDB-lite"/>
    </source>
</evidence>
<comment type="caution">
    <text evidence="10">The sequence shown here is derived from an EMBL/GenBank/DDBJ whole genome shotgun (WGS) entry which is preliminary data.</text>
</comment>
<dbReference type="GO" id="GO:0015937">
    <property type="term" value="P:coenzyme A biosynthetic process"/>
    <property type="evidence" value="ECO:0007669"/>
    <property type="project" value="UniProtKB-KW"/>
</dbReference>
<feature type="region of interest" description="Disordered" evidence="9">
    <location>
        <begin position="1"/>
        <end position="22"/>
    </location>
</feature>
<accession>A0A833WXI4</accession>
<dbReference type="Gene3D" id="3.30.420.510">
    <property type="match status" value="1"/>
</dbReference>
<dbReference type="Gene3D" id="3.30.420.40">
    <property type="match status" value="1"/>
</dbReference>
<reference evidence="10" key="2">
    <citation type="submission" date="2020-03" db="EMBL/GenBank/DDBJ databases">
        <title>Walnut 2.0.</title>
        <authorList>
            <person name="Marrano A."/>
            <person name="Britton M."/>
            <person name="Zimin A.V."/>
            <person name="Zaini P.A."/>
            <person name="Workman R."/>
            <person name="Puiu D."/>
            <person name="Bianco L."/>
            <person name="Allen B.J."/>
            <person name="Troggio M."/>
            <person name="Leslie C.A."/>
            <person name="Timp W."/>
            <person name="Dendekar A."/>
            <person name="Salzberg S.L."/>
            <person name="Neale D.B."/>
        </authorList>
    </citation>
    <scope>NUCLEOTIDE SEQUENCE</scope>
    <source>
        <tissue evidence="10">Leaves</tissue>
    </source>
</reference>
<name>A0A833WXI4_JUGRE</name>
<dbReference type="SUPFAM" id="SSF53067">
    <property type="entry name" value="Actin-like ATPase domain"/>
    <property type="match status" value="2"/>
</dbReference>
<dbReference type="Proteomes" id="UP000619265">
    <property type="component" value="Unassembled WGS sequence"/>
</dbReference>
<proteinExistence type="predicted"/>
<comment type="pathway">
    <text evidence="1">Cofactor biosynthesis; coenzyme A biosynthesis; CoA from (R)-pantothenate: step 1/5.</text>
</comment>
<dbReference type="GO" id="GO:0004594">
    <property type="term" value="F:pantothenate kinase activity"/>
    <property type="evidence" value="ECO:0007669"/>
    <property type="project" value="UniProtKB-EC"/>
</dbReference>
<dbReference type="Gramene" id="Jr13_18170_p1">
    <property type="protein sequence ID" value="cds.Jr13_18170_p1"/>
    <property type="gene ID" value="Jr13_18170"/>
</dbReference>
<dbReference type="CDD" id="cd24123">
    <property type="entry name" value="ASKHA_NBD_PanK-II_Pank4"/>
    <property type="match status" value="1"/>
</dbReference>
<dbReference type="InterPro" id="IPR043129">
    <property type="entry name" value="ATPase_NBD"/>
</dbReference>
<evidence type="ECO:0000313" key="10">
    <source>
        <dbReference type="EMBL" id="KAF5449904.1"/>
    </source>
</evidence>
<dbReference type="EMBL" id="LIHL02000013">
    <property type="protein sequence ID" value="KAF5449904.1"/>
    <property type="molecule type" value="Genomic_DNA"/>
</dbReference>
<evidence type="ECO:0000256" key="8">
    <source>
        <dbReference type="ARBA" id="ARBA00051980"/>
    </source>
</evidence>
<dbReference type="NCBIfam" id="TIGR00555">
    <property type="entry name" value="panK_eukar"/>
    <property type="match status" value="1"/>
</dbReference>
<keyword evidence="6" id="KW-0067">ATP-binding</keyword>
<evidence type="ECO:0000256" key="6">
    <source>
        <dbReference type="ARBA" id="ARBA00022840"/>
    </source>
</evidence>
<keyword evidence="7" id="KW-0173">Coenzyme A biosynthesis</keyword>
<dbReference type="Pfam" id="PF03630">
    <property type="entry name" value="Fumble"/>
    <property type="match status" value="1"/>
</dbReference>
<organism evidence="10 11">
    <name type="scientific">Juglans regia</name>
    <name type="common">English walnut</name>
    <dbReference type="NCBI Taxonomy" id="51240"/>
    <lineage>
        <taxon>Eukaryota</taxon>
        <taxon>Viridiplantae</taxon>
        <taxon>Streptophyta</taxon>
        <taxon>Embryophyta</taxon>
        <taxon>Tracheophyta</taxon>
        <taxon>Spermatophyta</taxon>
        <taxon>Magnoliopsida</taxon>
        <taxon>eudicotyledons</taxon>
        <taxon>Gunneridae</taxon>
        <taxon>Pentapetalae</taxon>
        <taxon>rosids</taxon>
        <taxon>fabids</taxon>
        <taxon>Fagales</taxon>
        <taxon>Juglandaceae</taxon>
        <taxon>Juglans</taxon>
    </lineage>
</organism>
<dbReference type="EC" id="2.7.1.33" evidence="2"/>
<dbReference type="PANTHER" id="PTHR12280:SF34">
    <property type="entry name" value="PANTOTHENATE KINASE 1"/>
    <property type="match status" value="1"/>
</dbReference>
<keyword evidence="4" id="KW-0547">Nucleotide-binding</keyword>
<gene>
    <name evidence="10" type="ORF">F2P56_030304</name>
</gene>
<comment type="catalytic activity">
    <reaction evidence="8">
        <text>(R)-pantothenate + ATP = (R)-4'-phosphopantothenate + ADP + H(+)</text>
        <dbReference type="Rhea" id="RHEA:16373"/>
        <dbReference type="ChEBI" id="CHEBI:10986"/>
        <dbReference type="ChEBI" id="CHEBI:15378"/>
        <dbReference type="ChEBI" id="CHEBI:29032"/>
        <dbReference type="ChEBI" id="CHEBI:30616"/>
        <dbReference type="ChEBI" id="CHEBI:456216"/>
        <dbReference type="EC" id="2.7.1.33"/>
    </reaction>
    <physiologicalReaction direction="left-to-right" evidence="8">
        <dbReference type="Rhea" id="RHEA:16374"/>
    </physiologicalReaction>
</comment>
<dbReference type="PANTHER" id="PTHR12280">
    <property type="entry name" value="PANTOTHENATE KINASE"/>
    <property type="match status" value="1"/>
</dbReference>
<feature type="compositionally biased region" description="Polar residues" evidence="9">
    <location>
        <begin position="11"/>
        <end position="22"/>
    </location>
</feature>
<protein>
    <recommendedName>
        <fullName evidence="2">pantothenate kinase</fullName>
        <ecNumber evidence="2">2.7.1.33</ecNumber>
    </recommendedName>
</protein>
<evidence type="ECO:0000256" key="4">
    <source>
        <dbReference type="ARBA" id="ARBA00022741"/>
    </source>
</evidence>
<dbReference type="GO" id="GO:0005524">
    <property type="term" value="F:ATP binding"/>
    <property type="evidence" value="ECO:0007669"/>
    <property type="project" value="UniProtKB-KW"/>
</dbReference>
<reference evidence="10" key="1">
    <citation type="submission" date="2015-10" db="EMBL/GenBank/DDBJ databases">
        <authorList>
            <person name="Martinez-Garcia P.J."/>
            <person name="Crepeau M.W."/>
            <person name="Puiu D."/>
            <person name="Gonzalez-Ibeas D."/>
            <person name="Whalen J."/>
            <person name="Stevens K."/>
            <person name="Paul R."/>
            <person name="Butterfield T."/>
            <person name="Britton M."/>
            <person name="Reagan R."/>
            <person name="Chakraborty S."/>
            <person name="Walawage S.L."/>
            <person name="Vasquez-Gross H.A."/>
            <person name="Cardeno C."/>
            <person name="Famula R."/>
            <person name="Pratt K."/>
            <person name="Kuruganti S."/>
            <person name="Aradhya M.K."/>
            <person name="Leslie C.A."/>
            <person name="Dandekar A.M."/>
            <person name="Salzberg S.L."/>
            <person name="Wegrzyn J.L."/>
            <person name="Langley C.H."/>
            <person name="Neale D.B."/>
        </authorList>
    </citation>
    <scope>NUCLEOTIDE SEQUENCE</scope>
    <source>
        <tissue evidence="10">Leaves</tissue>
    </source>
</reference>
<evidence type="ECO:0000256" key="7">
    <source>
        <dbReference type="ARBA" id="ARBA00022993"/>
    </source>
</evidence>
<evidence type="ECO:0000256" key="5">
    <source>
        <dbReference type="ARBA" id="ARBA00022777"/>
    </source>
</evidence>
<keyword evidence="3" id="KW-0808">Transferase</keyword>
<dbReference type="InterPro" id="IPR004567">
    <property type="entry name" value="Type_II_PanK"/>
</dbReference>